<comment type="caution">
    <text evidence="2">The sequence shown here is derived from an EMBL/GenBank/DDBJ whole genome shotgun (WGS) entry which is preliminary data.</text>
</comment>
<dbReference type="Proteomes" id="UP000675163">
    <property type="component" value="Unassembled WGS sequence"/>
</dbReference>
<evidence type="ECO:0000313" key="2">
    <source>
        <dbReference type="EMBL" id="MBP1326053.1"/>
    </source>
</evidence>
<organism evidence="2 3">
    <name type="scientific">Leucobacter exalbidus</name>
    <dbReference type="NCBI Taxonomy" id="662960"/>
    <lineage>
        <taxon>Bacteria</taxon>
        <taxon>Bacillati</taxon>
        <taxon>Actinomycetota</taxon>
        <taxon>Actinomycetes</taxon>
        <taxon>Micrococcales</taxon>
        <taxon>Microbacteriaceae</taxon>
        <taxon>Leucobacter</taxon>
    </lineage>
</organism>
<dbReference type="RefSeq" id="WP_209705022.1">
    <property type="nucleotide sequence ID" value="NZ_JAFIDA010000001.1"/>
</dbReference>
<evidence type="ECO:0000256" key="1">
    <source>
        <dbReference type="ARBA" id="ARBA00009981"/>
    </source>
</evidence>
<keyword evidence="3" id="KW-1185">Reference proteome</keyword>
<sequence length="84" mass="9076">MSEQSSLKIPTTVIARKGIAYLTSQAQKRPVTLTNHGLPVAVVMSHAEHDEQRRTLKNAELRILEIAASLATGLSPIATSAETR</sequence>
<dbReference type="InterPro" id="IPR036165">
    <property type="entry name" value="YefM-like_sf"/>
</dbReference>
<dbReference type="SUPFAM" id="SSF143120">
    <property type="entry name" value="YefM-like"/>
    <property type="match status" value="1"/>
</dbReference>
<comment type="similarity">
    <text evidence="1">Belongs to the phD/YefM antitoxin family.</text>
</comment>
<gene>
    <name evidence="2" type="ORF">JOF28_001285</name>
</gene>
<dbReference type="NCBIfam" id="TIGR01552">
    <property type="entry name" value="phd_fam"/>
    <property type="match status" value="1"/>
</dbReference>
<accession>A0A940PSM9</accession>
<dbReference type="EMBL" id="JAFIDA010000001">
    <property type="protein sequence ID" value="MBP1326053.1"/>
    <property type="molecule type" value="Genomic_DNA"/>
</dbReference>
<dbReference type="AlphaFoldDB" id="A0A940PSM9"/>
<evidence type="ECO:0000313" key="3">
    <source>
        <dbReference type="Proteomes" id="UP000675163"/>
    </source>
</evidence>
<protein>
    <submittedName>
        <fullName evidence="2">Prevent-host-death family protein</fullName>
    </submittedName>
</protein>
<proteinExistence type="inferred from homology"/>
<reference evidence="2" key="1">
    <citation type="submission" date="2021-02" db="EMBL/GenBank/DDBJ databases">
        <title>Sequencing the genomes of 1000 actinobacteria strains.</title>
        <authorList>
            <person name="Klenk H.-P."/>
        </authorList>
    </citation>
    <scope>NUCLEOTIDE SEQUENCE</scope>
    <source>
        <strain evidence="2">DSM 22850</strain>
    </source>
</reference>
<name>A0A940PSM9_9MICO</name>